<sequence length="67" mass="7734">MLTLNKITISGEEITDEDLFLEYKRTYLILQRALLKNGLSEEMVEVGKSYEKLKETINGEKVPLSRT</sequence>
<proteinExistence type="predicted"/>
<gene>
    <name evidence="1" type="ORF">TM448A00312_0022</name>
    <name evidence="2" type="ORF">TM448B01411_0018</name>
</gene>
<accession>A0A6H1ZET5</accession>
<organism evidence="1">
    <name type="scientific">viral metagenome</name>
    <dbReference type="NCBI Taxonomy" id="1070528"/>
    <lineage>
        <taxon>unclassified sequences</taxon>
        <taxon>metagenomes</taxon>
        <taxon>organismal metagenomes</taxon>
    </lineage>
</organism>
<dbReference type="EMBL" id="MT144002">
    <property type="protein sequence ID" value="QJA46064.1"/>
    <property type="molecule type" value="Genomic_DNA"/>
</dbReference>
<evidence type="ECO:0000313" key="2">
    <source>
        <dbReference type="EMBL" id="QJH98863.1"/>
    </source>
</evidence>
<name>A0A6H1ZET5_9ZZZZ</name>
<dbReference type="AlphaFoldDB" id="A0A6H1ZET5"/>
<protein>
    <submittedName>
        <fullName evidence="1">Uncharacterized protein</fullName>
    </submittedName>
</protein>
<reference evidence="1" key="1">
    <citation type="submission" date="2020-03" db="EMBL/GenBank/DDBJ databases">
        <title>The deep terrestrial virosphere.</title>
        <authorList>
            <person name="Holmfeldt K."/>
            <person name="Nilsson E."/>
            <person name="Simone D."/>
            <person name="Lopez-Fernandez M."/>
            <person name="Wu X."/>
            <person name="de Brujin I."/>
            <person name="Lundin D."/>
            <person name="Andersson A."/>
            <person name="Bertilsson S."/>
            <person name="Dopson M."/>
        </authorList>
    </citation>
    <scope>NUCLEOTIDE SEQUENCE</scope>
    <source>
        <strain evidence="1">TM448A00312</strain>
        <strain evidence="2">TM448B01411</strain>
    </source>
</reference>
<dbReference type="EMBL" id="MT144755">
    <property type="protein sequence ID" value="QJH98863.1"/>
    <property type="molecule type" value="Genomic_DNA"/>
</dbReference>
<evidence type="ECO:0000313" key="1">
    <source>
        <dbReference type="EMBL" id="QJA46064.1"/>
    </source>
</evidence>